<dbReference type="InParanoid" id="A0A3Q1GFF3"/>
<evidence type="ECO:0000259" key="5">
    <source>
        <dbReference type="PROSITE" id="PS51162"/>
    </source>
</evidence>
<dbReference type="PANTHER" id="PTHR22803">
    <property type="entry name" value="MANNOSE, PHOSPHOLIPASE, LECTIN RECEPTOR RELATED"/>
    <property type="match status" value="1"/>
</dbReference>
<dbReference type="InterPro" id="IPR016186">
    <property type="entry name" value="C-type_lectin-like/link_sf"/>
</dbReference>
<dbReference type="AlphaFoldDB" id="A0A3Q1GFF3"/>
<feature type="domain" description="C-type lectin" evidence="4">
    <location>
        <begin position="107"/>
        <end position="222"/>
    </location>
</feature>
<dbReference type="SMART" id="SM00034">
    <property type="entry name" value="CLECT"/>
    <property type="match status" value="1"/>
</dbReference>
<organism evidence="6 7">
    <name type="scientific">Acanthochromis polyacanthus</name>
    <name type="common">spiny chromis</name>
    <dbReference type="NCBI Taxonomy" id="80966"/>
    <lineage>
        <taxon>Eukaryota</taxon>
        <taxon>Metazoa</taxon>
        <taxon>Chordata</taxon>
        <taxon>Craniata</taxon>
        <taxon>Vertebrata</taxon>
        <taxon>Euteleostomi</taxon>
        <taxon>Actinopterygii</taxon>
        <taxon>Neopterygii</taxon>
        <taxon>Teleostei</taxon>
        <taxon>Neoteleostei</taxon>
        <taxon>Acanthomorphata</taxon>
        <taxon>Ovalentaria</taxon>
        <taxon>Pomacentridae</taxon>
        <taxon>Acanthochromis</taxon>
    </lineage>
</organism>
<dbReference type="PRINTS" id="PR01504">
    <property type="entry name" value="PNCREATITSAP"/>
</dbReference>
<dbReference type="PROSITE" id="PS50041">
    <property type="entry name" value="C_TYPE_LECTIN_2"/>
    <property type="match status" value="1"/>
</dbReference>
<evidence type="ECO:0000313" key="7">
    <source>
        <dbReference type="Proteomes" id="UP000257200"/>
    </source>
</evidence>
<reference evidence="6" key="1">
    <citation type="submission" date="2025-08" db="UniProtKB">
        <authorList>
            <consortium name="Ensembl"/>
        </authorList>
    </citation>
    <scope>IDENTIFICATION</scope>
</reference>
<evidence type="ECO:0000256" key="3">
    <source>
        <dbReference type="SAM" id="SignalP"/>
    </source>
</evidence>
<dbReference type="SUPFAM" id="SSF56436">
    <property type="entry name" value="C-type lectin-like"/>
    <property type="match status" value="1"/>
</dbReference>
<dbReference type="SMART" id="SM00211">
    <property type="entry name" value="TY"/>
    <property type="match status" value="1"/>
</dbReference>
<dbReference type="InterPro" id="IPR016187">
    <property type="entry name" value="CTDL_fold"/>
</dbReference>
<evidence type="ECO:0000256" key="2">
    <source>
        <dbReference type="PROSITE-ProRule" id="PRU00500"/>
    </source>
</evidence>
<feature type="domain" description="Thyroglobulin type-1" evidence="5">
    <location>
        <begin position="32"/>
        <end position="94"/>
    </location>
</feature>
<evidence type="ECO:0000313" key="6">
    <source>
        <dbReference type="Ensembl" id="ENSAPOP00000028059.1"/>
    </source>
</evidence>
<dbReference type="GeneTree" id="ENSGT00970000193500"/>
<reference evidence="6" key="2">
    <citation type="submission" date="2025-09" db="UniProtKB">
        <authorList>
            <consortium name="Ensembl"/>
        </authorList>
    </citation>
    <scope>IDENTIFICATION</scope>
</reference>
<dbReference type="InterPro" id="IPR001304">
    <property type="entry name" value="C-type_lectin-like"/>
</dbReference>
<dbReference type="InterPro" id="IPR036857">
    <property type="entry name" value="Thyroglobulin_1_sf"/>
</dbReference>
<dbReference type="Pfam" id="PF00059">
    <property type="entry name" value="Lectin_C"/>
    <property type="match status" value="1"/>
</dbReference>
<dbReference type="SUPFAM" id="SSF57610">
    <property type="entry name" value="Thyroglobulin type-1 domain"/>
    <property type="match status" value="1"/>
</dbReference>
<dbReference type="InterPro" id="IPR050111">
    <property type="entry name" value="C-type_lectin/snaclec_domain"/>
</dbReference>
<feature type="signal peptide" evidence="3">
    <location>
        <begin position="1"/>
        <end position="22"/>
    </location>
</feature>
<dbReference type="Gene3D" id="3.10.100.10">
    <property type="entry name" value="Mannose-Binding Protein A, subunit A"/>
    <property type="match status" value="1"/>
</dbReference>
<dbReference type="PROSITE" id="PS51162">
    <property type="entry name" value="THYROGLOBULIN_1_2"/>
    <property type="match status" value="1"/>
</dbReference>
<name>A0A3Q1GFF3_9TELE</name>
<sequence>MFAAKMLGVLLALCTVLSLSQGGPLNITGAYKGPCELKRMYCAYYPDEYCPECDDYGYFVPWQCSYGYCYCVNVKTGEEIPYTKRPAGSDPLNCEHGHYCPEGWTYYEGQCYKFIGSEKTWIEAEFYCMFEGGNLASIHSDEQSYFIKGLTKGDGHDFPHTWIGGYDYLYPGYWLWRDGSKFHYDNWYHDYHGAHNSYHCLKMNYERNTTHKHTSLYFDMCSCRQSVVPCVPEVLILNCFLNRPFYQLTVIIK</sequence>
<dbReference type="Gene3D" id="4.10.800.10">
    <property type="entry name" value="Thyroglobulin type-1"/>
    <property type="match status" value="1"/>
</dbReference>
<dbReference type="Pfam" id="PF00086">
    <property type="entry name" value="Thyroglobulin_1"/>
    <property type="match status" value="1"/>
</dbReference>
<dbReference type="STRING" id="80966.ENSAPOP00000028059"/>
<comment type="caution">
    <text evidence="2">Lacks conserved residue(s) required for the propagation of feature annotation.</text>
</comment>
<keyword evidence="7" id="KW-1185">Reference proteome</keyword>
<dbReference type="InterPro" id="IPR000716">
    <property type="entry name" value="Thyroglobulin_1"/>
</dbReference>
<proteinExistence type="predicted"/>
<accession>A0A3Q1GFF3</accession>
<keyword evidence="3" id="KW-0732">Signal</keyword>
<dbReference type="Proteomes" id="UP000257200">
    <property type="component" value="Unplaced"/>
</dbReference>
<protein>
    <submittedName>
        <fullName evidence="6">Galactose-specific lectin nattectin-like</fullName>
    </submittedName>
</protein>
<feature type="chain" id="PRO_5018778710" evidence="3">
    <location>
        <begin position="23"/>
        <end position="253"/>
    </location>
</feature>
<keyword evidence="1" id="KW-1015">Disulfide bond</keyword>
<dbReference type="Ensembl" id="ENSAPOT00000017897.1">
    <property type="protein sequence ID" value="ENSAPOP00000028059.1"/>
    <property type="gene ID" value="ENSAPOG00000013021.1"/>
</dbReference>
<evidence type="ECO:0000259" key="4">
    <source>
        <dbReference type="PROSITE" id="PS50041"/>
    </source>
</evidence>
<evidence type="ECO:0000256" key="1">
    <source>
        <dbReference type="ARBA" id="ARBA00023157"/>
    </source>
</evidence>
<dbReference type="PROSITE" id="PS00484">
    <property type="entry name" value="THYROGLOBULIN_1_1"/>
    <property type="match status" value="1"/>
</dbReference>